<sequence>MPVTDWLTSAEAWAGAHVRETQYLAALGVVLGLLFGGFLIVLAARFCVRIVRRLGDVMAARALRTDKTPGYRIVLAKPVGRKRGATLKWLQAALTDHLSAFNFGAPFRIMRMSPLLGGLAPRTVERARRRMAASDADLFVWGERRGRKEDGLVLHGLTRGGGLTAAEARLFTLRLPARETSMEGAMPKIAAFLLAKKLQPGLGNPQSFRPEKISLLAEALSAMLDHEGPMPVAVRNEVEGDFCASAVHVAEEAGDLAGLDRVIALRREHLTEGAVQADPERAIQARMDIGRALLARAAKKYEPELVREAIGYLSQVVEALRADPSIMRAQAASDAMFKAQSLMETRKRFAVNFGT</sequence>
<dbReference type="Proteomes" id="UP000024816">
    <property type="component" value="Unassembled WGS sequence"/>
</dbReference>
<reference evidence="2 3" key="1">
    <citation type="journal article" date="2014" name="Antonie Van Leeuwenhoek">
        <title>Hyphomonas beringensis sp. nov. and Hyphomonas chukchiensis sp. nov., isolated from surface seawater of the Bering Sea and Chukchi Sea.</title>
        <authorList>
            <person name="Li C."/>
            <person name="Lai Q."/>
            <person name="Li G."/>
            <person name="Dong C."/>
            <person name="Wang J."/>
            <person name="Liao Y."/>
            <person name="Shao Z."/>
        </authorList>
    </citation>
    <scope>NUCLEOTIDE SEQUENCE [LARGE SCALE GENOMIC DNA]</scope>
    <source>
        <strain evidence="2 3">VP2</strain>
    </source>
</reference>
<evidence type="ECO:0000256" key="1">
    <source>
        <dbReference type="SAM" id="Phobius"/>
    </source>
</evidence>
<accession>A0A059FDY0</accession>
<keyword evidence="1" id="KW-1133">Transmembrane helix</keyword>
<evidence type="ECO:0000313" key="2">
    <source>
        <dbReference type="EMBL" id="KCZ88723.1"/>
    </source>
</evidence>
<proteinExistence type="predicted"/>
<dbReference type="OrthoDB" id="7616465at2"/>
<dbReference type="RefSeq" id="WP_035581620.1">
    <property type="nucleotide sequence ID" value="NZ_ARYJ01000005.1"/>
</dbReference>
<comment type="caution">
    <text evidence="2">The sequence shown here is derived from an EMBL/GenBank/DDBJ whole genome shotgun (WGS) entry which is preliminary data.</text>
</comment>
<dbReference type="EMBL" id="ARYJ01000005">
    <property type="protein sequence ID" value="KCZ88723.1"/>
    <property type="molecule type" value="Genomic_DNA"/>
</dbReference>
<dbReference type="eggNOG" id="ENOG5031AHV">
    <property type="taxonomic scope" value="Bacteria"/>
</dbReference>
<name>A0A059FDY0_9PROT</name>
<keyword evidence="3" id="KW-1185">Reference proteome</keyword>
<dbReference type="PATRIC" id="fig|1280952.3.peg.2026"/>
<keyword evidence="1" id="KW-0472">Membrane</keyword>
<feature type="transmembrane region" description="Helical" evidence="1">
    <location>
        <begin position="23"/>
        <end position="48"/>
    </location>
</feature>
<organism evidence="2 3">
    <name type="scientific">Hyphomonas jannaschiana VP2</name>
    <dbReference type="NCBI Taxonomy" id="1280952"/>
    <lineage>
        <taxon>Bacteria</taxon>
        <taxon>Pseudomonadati</taxon>
        <taxon>Pseudomonadota</taxon>
        <taxon>Alphaproteobacteria</taxon>
        <taxon>Hyphomonadales</taxon>
        <taxon>Hyphomonadaceae</taxon>
        <taxon>Hyphomonas</taxon>
    </lineage>
</organism>
<dbReference type="STRING" id="1280952.HJA_10149"/>
<dbReference type="AlphaFoldDB" id="A0A059FDY0"/>
<evidence type="ECO:0000313" key="3">
    <source>
        <dbReference type="Proteomes" id="UP000024816"/>
    </source>
</evidence>
<gene>
    <name evidence="2" type="ORF">HJA_10149</name>
</gene>
<protein>
    <submittedName>
        <fullName evidence="2">Uncharacterized protein</fullName>
    </submittedName>
</protein>
<keyword evidence="1" id="KW-0812">Transmembrane</keyword>